<accession>A0A5B2UJP1</accession>
<gene>
    <name evidence="2" type="ORF">F1720_24695</name>
    <name evidence="3" type="ORF">SAMN04490181_1425</name>
</gene>
<feature type="region of interest" description="Disordered" evidence="1">
    <location>
        <begin position="40"/>
        <end position="73"/>
    </location>
</feature>
<evidence type="ECO:0000256" key="1">
    <source>
        <dbReference type="SAM" id="MobiDB-lite"/>
    </source>
</evidence>
<reference evidence="3 4" key="1">
    <citation type="submission" date="2016-10" db="EMBL/GenBank/DDBJ databases">
        <authorList>
            <person name="Varghese N."/>
            <person name="Submissions S."/>
        </authorList>
    </citation>
    <scope>NUCLEOTIDE SEQUENCE [LARGE SCALE GENOMIC DNA]</scope>
    <source>
        <strain evidence="3 4">BS2771</strain>
    </source>
</reference>
<dbReference type="Proteomes" id="UP000325296">
    <property type="component" value="Unassembled WGS sequence"/>
</dbReference>
<dbReference type="AlphaFoldDB" id="A0A5B2UJP1"/>
<name>A0A5B2UJP1_9PSED</name>
<keyword evidence="4" id="KW-1185">Reference proteome</keyword>
<feature type="compositionally biased region" description="Low complexity" evidence="1">
    <location>
        <begin position="44"/>
        <end position="53"/>
    </location>
</feature>
<dbReference type="EMBL" id="LT629800">
    <property type="protein sequence ID" value="SDU91185.1"/>
    <property type="molecule type" value="Genomic_DNA"/>
</dbReference>
<evidence type="ECO:0000313" key="3">
    <source>
        <dbReference type="EMBL" id="SDU91185.1"/>
    </source>
</evidence>
<dbReference type="OrthoDB" id="7023631at2"/>
<evidence type="ECO:0000313" key="5">
    <source>
        <dbReference type="Proteomes" id="UP000325296"/>
    </source>
</evidence>
<reference evidence="2 5" key="2">
    <citation type="submission" date="2019-09" db="EMBL/GenBank/DDBJ databases">
        <title>Draft genome sequence of Pseudomonas brenneri CCUG 51514(T).</title>
        <authorList>
            <person name="Tunovic T."/>
            <person name="Pineiro-Iglesias B."/>
            <person name="Unosson C."/>
            <person name="Inganas E."/>
            <person name="Ohlen M."/>
            <person name="Cardew S."/>
            <person name="Jensie-Markopoulos S."/>
            <person name="Salva-Serra F."/>
            <person name="Jaen-Luchoro D."/>
            <person name="Svensson-Stadler L."/>
            <person name="Chun J."/>
            <person name="Moore E."/>
        </authorList>
    </citation>
    <scope>NUCLEOTIDE SEQUENCE [LARGE SCALE GENOMIC DNA]</scope>
    <source>
        <strain evidence="2 5">CCUG 51514</strain>
    </source>
</reference>
<protein>
    <submittedName>
        <fullName evidence="2">Uncharacterized protein</fullName>
    </submittedName>
</protein>
<evidence type="ECO:0000313" key="2">
    <source>
        <dbReference type="EMBL" id="KAA2226682.1"/>
    </source>
</evidence>
<sequence>MSSISANTPGILAPTIDTSQNKPTAFDARLETLDNVEKHKLENEQSANNNESQGSDKEQKFTFKTPGGGTYTW</sequence>
<dbReference type="Proteomes" id="UP000199620">
    <property type="component" value="Chromosome I"/>
</dbReference>
<organism evidence="2 5">
    <name type="scientific">Pseudomonas brenneri</name>
    <dbReference type="NCBI Taxonomy" id="129817"/>
    <lineage>
        <taxon>Bacteria</taxon>
        <taxon>Pseudomonadati</taxon>
        <taxon>Pseudomonadota</taxon>
        <taxon>Gammaproteobacteria</taxon>
        <taxon>Pseudomonadales</taxon>
        <taxon>Pseudomonadaceae</taxon>
        <taxon>Pseudomonas</taxon>
    </lineage>
</organism>
<dbReference type="RefSeq" id="WP_032860755.1">
    <property type="nucleotide sequence ID" value="NZ_BMNU01000015.1"/>
</dbReference>
<dbReference type="EMBL" id="VUOL01000019">
    <property type="protein sequence ID" value="KAA2226682.1"/>
    <property type="molecule type" value="Genomic_DNA"/>
</dbReference>
<proteinExistence type="predicted"/>
<evidence type="ECO:0000313" key="4">
    <source>
        <dbReference type="Proteomes" id="UP000199620"/>
    </source>
</evidence>
<feature type="region of interest" description="Disordered" evidence="1">
    <location>
        <begin position="1"/>
        <end position="23"/>
    </location>
</feature>